<dbReference type="Gene3D" id="3.30.70.2390">
    <property type="match status" value="1"/>
</dbReference>
<evidence type="ECO:0000313" key="4">
    <source>
        <dbReference type="Proteomes" id="UP000288929"/>
    </source>
</evidence>
<dbReference type="InterPro" id="IPR027381">
    <property type="entry name" value="LytR/CpsA/Psr_C"/>
</dbReference>
<gene>
    <name evidence="3" type="ORF">CPELA_01535</name>
</gene>
<accession>A0A410W6V2</accession>
<dbReference type="OrthoDB" id="4427599at2"/>
<reference evidence="3 4" key="1">
    <citation type="submission" date="2019-01" db="EMBL/GenBank/DDBJ databases">
        <authorList>
            <person name="Ruckert C."/>
            <person name="Busche T."/>
            <person name="Kalinowski J."/>
        </authorList>
    </citation>
    <scope>NUCLEOTIDE SEQUENCE [LARGE SCALE GENOMIC DNA]</scope>
    <source>
        <strain evidence="3 4">136/3</strain>
    </source>
</reference>
<keyword evidence="2" id="KW-0472">Membrane</keyword>
<name>A0A410W6V2_9CORY</name>
<evidence type="ECO:0000256" key="1">
    <source>
        <dbReference type="SAM" id="MobiDB-lite"/>
    </source>
</evidence>
<evidence type="ECO:0000256" key="2">
    <source>
        <dbReference type="SAM" id="Phobius"/>
    </source>
</evidence>
<proteinExistence type="predicted"/>
<feature type="transmembrane region" description="Helical" evidence="2">
    <location>
        <begin position="28"/>
        <end position="46"/>
    </location>
</feature>
<keyword evidence="2" id="KW-0812">Transmembrane</keyword>
<dbReference type="Pfam" id="PF13399">
    <property type="entry name" value="LytR_C"/>
    <property type="match status" value="1"/>
</dbReference>
<dbReference type="Proteomes" id="UP000288929">
    <property type="component" value="Chromosome"/>
</dbReference>
<dbReference type="AlphaFoldDB" id="A0A410W6V2"/>
<keyword evidence="4" id="KW-1185">Reference proteome</keyword>
<feature type="compositionally biased region" description="Low complexity" evidence="1">
    <location>
        <begin position="57"/>
        <end position="76"/>
    </location>
</feature>
<dbReference type="RefSeq" id="WP_128889171.1">
    <property type="nucleotide sequence ID" value="NZ_BMCX01000004.1"/>
</dbReference>
<dbReference type="EMBL" id="CP035299">
    <property type="protein sequence ID" value="QAU51606.1"/>
    <property type="molecule type" value="Genomic_DNA"/>
</dbReference>
<keyword evidence="2" id="KW-1133">Transmembrane helix</keyword>
<organism evidence="3 4">
    <name type="scientific">Corynebacterium pelargi</name>
    <dbReference type="NCBI Taxonomy" id="1471400"/>
    <lineage>
        <taxon>Bacteria</taxon>
        <taxon>Bacillati</taxon>
        <taxon>Actinomycetota</taxon>
        <taxon>Actinomycetes</taxon>
        <taxon>Mycobacteriales</taxon>
        <taxon>Corynebacteriaceae</taxon>
        <taxon>Corynebacterium</taxon>
    </lineage>
</organism>
<sequence length="186" mass="19726">MTEQSEYQGGAHRLEDAEPAQRSLPLRGLAMILIAVAVLLVAWGIYAANSDEDTVAEVEPTQVEQTQEQTQATQQSEEAEQPQPSPEPTEQQAKPVKQVTVLNNSTVQGMAADVANTLAAEGWQKGEVGNFSDAVLPQNTVYFNPENPGAEQSARELADRVGGVAQAGGPANDPNALVLVLAKNIP</sequence>
<protein>
    <submittedName>
        <fullName evidence="3">Uncharacterized protein</fullName>
    </submittedName>
</protein>
<feature type="region of interest" description="Disordered" evidence="1">
    <location>
        <begin position="56"/>
        <end position="97"/>
    </location>
</feature>
<dbReference type="KEGG" id="cpeg:CPELA_01535"/>
<evidence type="ECO:0000313" key="3">
    <source>
        <dbReference type="EMBL" id="QAU51606.1"/>
    </source>
</evidence>